<sequence length="128" mass="14725">MKSFAFLSAVFIAVHVQADSFNFKPAHDLQRKAAVAYLRTNACLNELERTYSPGSCDQWKDAKNRMIISMIHVQATAKAQEMPVYPEYLIEALGMSEAKQTIGKFNFVIDHQEEIHFKLLKKKQDKQF</sequence>
<name>A0A7U8C902_NEPCE</name>
<dbReference type="AlphaFoldDB" id="A0A7U8C902"/>
<dbReference type="EMBL" id="AAOW01000003">
    <property type="protein sequence ID" value="EAR62349.1"/>
    <property type="molecule type" value="Genomic_DNA"/>
</dbReference>
<reference evidence="1 2" key="1">
    <citation type="submission" date="2006-02" db="EMBL/GenBank/DDBJ databases">
        <authorList>
            <person name="Pinhassi J."/>
            <person name="Pedros-Alio C."/>
            <person name="Ferriera S."/>
            <person name="Johnson J."/>
            <person name="Kravitz S."/>
            <person name="Halpern A."/>
            <person name="Remington K."/>
            <person name="Beeson K."/>
            <person name="Tran B."/>
            <person name="Rogers Y.-H."/>
            <person name="Friedman R."/>
            <person name="Venter J.C."/>
        </authorList>
    </citation>
    <scope>NUCLEOTIDE SEQUENCE [LARGE SCALE GENOMIC DNA]</scope>
    <source>
        <strain evidence="1 2">MED92</strain>
    </source>
</reference>
<keyword evidence="2" id="KW-1185">Reference proteome</keyword>
<gene>
    <name evidence="1" type="ORF">MED92_14968</name>
</gene>
<proteinExistence type="predicted"/>
<protein>
    <submittedName>
        <fullName evidence="1">Uncharacterized protein</fullName>
    </submittedName>
</protein>
<accession>A0A7U8C902</accession>
<organism evidence="1 2">
    <name type="scientific">Neptuniibacter caesariensis</name>
    <dbReference type="NCBI Taxonomy" id="207954"/>
    <lineage>
        <taxon>Bacteria</taxon>
        <taxon>Pseudomonadati</taxon>
        <taxon>Pseudomonadota</taxon>
        <taxon>Gammaproteobacteria</taxon>
        <taxon>Oceanospirillales</taxon>
        <taxon>Oceanospirillaceae</taxon>
        <taxon>Neptuniibacter</taxon>
    </lineage>
</organism>
<comment type="caution">
    <text evidence="1">The sequence shown here is derived from an EMBL/GenBank/DDBJ whole genome shotgun (WGS) entry which is preliminary data.</text>
</comment>
<dbReference type="RefSeq" id="WP_007020659.1">
    <property type="nucleotide sequence ID" value="NZ_CH724125.1"/>
</dbReference>
<evidence type="ECO:0000313" key="1">
    <source>
        <dbReference type="EMBL" id="EAR62349.1"/>
    </source>
</evidence>
<dbReference type="Proteomes" id="UP000002171">
    <property type="component" value="Unassembled WGS sequence"/>
</dbReference>
<evidence type="ECO:0000313" key="2">
    <source>
        <dbReference type="Proteomes" id="UP000002171"/>
    </source>
</evidence>